<accession>S2DKR9</accession>
<dbReference type="AlphaFoldDB" id="S2DKR9"/>
<gene>
    <name evidence="1" type="ORF">A33Q_1634</name>
</gene>
<protein>
    <submittedName>
        <fullName evidence="1">Uncharacterized protein</fullName>
    </submittedName>
</protein>
<evidence type="ECO:0000313" key="1">
    <source>
        <dbReference type="EMBL" id="EOZ97825.1"/>
    </source>
</evidence>
<keyword evidence="2" id="KW-1185">Reference proteome</keyword>
<comment type="caution">
    <text evidence="1">The sequence shown here is derived from an EMBL/GenBank/DDBJ whole genome shotgun (WGS) entry which is preliminary data.</text>
</comment>
<organism evidence="1 2">
    <name type="scientific">Indibacter alkaliphilus (strain CCUG 57479 / KCTC 22604 / LW1)</name>
    <dbReference type="NCBI Taxonomy" id="1189612"/>
    <lineage>
        <taxon>Bacteria</taxon>
        <taxon>Pseudomonadati</taxon>
        <taxon>Bacteroidota</taxon>
        <taxon>Cytophagia</taxon>
        <taxon>Cytophagales</taxon>
        <taxon>Cyclobacteriaceae</taxon>
    </lineage>
</organism>
<name>S2DKR9_INDAL</name>
<dbReference type="EMBL" id="ALWO02000027">
    <property type="protein sequence ID" value="EOZ97825.1"/>
    <property type="molecule type" value="Genomic_DNA"/>
</dbReference>
<reference evidence="1 2" key="1">
    <citation type="journal article" date="2013" name="Genome Announc.">
        <title>Draft Genome Sequence of Indibacter alkaliphilus Strain LW1T, Isolated from Lonar Lake, a Haloalkaline Lake in the Buldana District of Maharashtra, India.</title>
        <authorList>
            <person name="Singh A."/>
            <person name="Kumar Jangir P."/>
            <person name="Sharma R."/>
            <person name="Singh A."/>
            <person name="Kumar Pinnaka A."/>
            <person name="Shivaji S."/>
        </authorList>
    </citation>
    <scope>NUCLEOTIDE SEQUENCE [LARGE SCALE GENOMIC DNA]</scope>
    <source>
        <strain evidence="2">CCUG 57479 / KCTC 22604 / LW1</strain>
    </source>
</reference>
<dbReference type="Proteomes" id="UP000006073">
    <property type="component" value="Unassembled WGS sequence"/>
</dbReference>
<sequence>MVTATHSQLTKECYTSTDIENSILLLMTVTARPVYLEKI</sequence>
<evidence type="ECO:0000313" key="2">
    <source>
        <dbReference type="Proteomes" id="UP000006073"/>
    </source>
</evidence>
<proteinExistence type="predicted"/>